<reference evidence="3 4" key="1">
    <citation type="submission" date="2020-05" db="EMBL/GenBank/DDBJ databases">
        <title>Identification and distribution of gene clusters putatively required for synthesis of sphingolipid metabolism inhibitors in phylogenetically diverse species of the filamentous fungus Fusarium.</title>
        <authorList>
            <person name="Kim H.-S."/>
            <person name="Busman M."/>
            <person name="Brown D.W."/>
            <person name="Divon H."/>
            <person name="Uhlig S."/>
            <person name="Proctor R.H."/>
        </authorList>
    </citation>
    <scope>NUCLEOTIDE SEQUENCE [LARGE SCALE GENOMIC DNA]</scope>
    <source>
        <strain evidence="3 4">NRRL 66243</strain>
    </source>
</reference>
<gene>
    <name evidence="3" type="ORF">FTJAE_1086</name>
</gene>
<evidence type="ECO:0000313" key="4">
    <source>
        <dbReference type="Proteomes" id="UP000530670"/>
    </source>
</evidence>
<keyword evidence="4" id="KW-1185">Reference proteome</keyword>
<dbReference type="OrthoDB" id="3469466at2759"/>
<dbReference type="InterPro" id="IPR045518">
    <property type="entry name" value="2EXR"/>
</dbReference>
<evidence type="ECO:0000313" key="3">
    <source>
        <dbReference type="EMBL" id="KAF5649090.1"/>
    </source>
</evidence>
<feature type="region of interest" description="Disordered" evidence="1">
    <location>
        <begin position="430"/>
        <end position="452"/>
    </location>
</feature>
<dbReference type="AlphaFoldDB" id="A0A8H5S931"/>
<dbReference type="Proteomes" id="UP000530670">
    <property type="component" value="Unassembled WGS sequence"/>
</dbReference>
<dbReference type="PANTHER" id="PTHR35910">
    <property type="entry name" value="2EXR DOMAIN-CONTAINING PROTEIN"/>
    <property type="match status" value="1"/>
</dbReference>
<comment type="caution">
    <text evidence="3">The sequence shown here is derived from an EMBL/GenBank/DDBJ whole genome shotgun (WGS) entry which is preliminary data.</text>
</comment>
<evidence type="ECO:0000256" key="1">
    <source>
        <dbReference type="SAM" id="MobiDB-lite"/>
    </source>
</evidence>
<protein>
    <recommendedName>
        <fullName evidence="2">2EXR domain-containing protein</fullName>
    </recommendedName>
</protein>
<dbReference type="Pfam" id="PF20150">
    <property type="entry name" value="2EXR"/>
    <property type="match status" value="1"/>
</dbReference>
<organism evidence="3 4">
    <name type="scientific">Fusarium tjaetaba</name>
    <dbReference type="NCBI Taxonomy" id="1567544"/>
    <lineage>
        <taxon>Eukaryota</taxon>
        <taxon>Fungi</taxon>
        <taxon>Dikarya</taxon>
        <taxon>Ascomycota</taxon>
        <taxon>Pezizomycotina</taxon>
        <taxon>Sordariomycetes</taxon>
        <taxon>Hypocreomycetidae</taxon>
        <taxon>Hypocreales</taxon>
        <taxon>Nectriaceae</taxon>
        <taxon>Fusarium</taxon>
        <taxon>Fusarium fujikuroi species complex</taxon>
    </lineage>
</organism>
<dbReference type="GeneID" id="59296012"/>
<feature type="compositionally biased region" description="Basic and acidic residues" evidence="1">
    <location>
        <begin position="434"/>
        <end position="444"/>
    </location>
</feature>
<dbReference type="RefSeq" id="XP_037211771.1">
    <property type="nucleotide sequence ID" value="XM_037343742.1"/>
</dbReference>
<sequence length="452" mass="51887">MDDSNQSSKVKPFGKLVSLLNQKFPNSDSIFHLFPRLPMELRLMIWELSLKGERYIKVELCTINKRTGKMRFDPMPFKSWRLAEPYGILLHHPPKRSALFITSVESRTSAQRFYRVALPCIYIKKSPSAIDSLEIGGQNTEHNPQGMALVHGWPHGKYLQRDRVFVPGTFALNPELDTLEIDGVSLFANFANDVWKHDPRKVGLRHVAFLPTYTFSASQFRNLPLYAPSKELLRQVVARLQSVTFAHYAQVDKILYQRPTGNQGLLNYCCSLPVGRATGNFSRQQDPRLIGHEVLENIFFDITSRPFLGQPYKEWMEMAKTLGVTTPCVYKITYATLRNESPIGEGWERQLRKRRYPYQLQRLFEEAKGQVNGGFEIAIGFWSFPVEALDQFSRYQNLSDRQLGGFYGLCAAELELCLFGAYPSRLRPHTGHQKRTELASERVQKASRLSLS</sequence>
<feature type="domain" description="2EXR" evidence="2">
    <location>
        <begin position="31"/>
        <end position="122"/>
    </location>
</feature>
<evidence type="ECO:0000259" key="2">
    <source>
        <dbReference type="Pfam" id="PF20150"/>
    </source>
</evidence>
<dbReference type="EMBL" id="JAAQRI010000023">
    <property type="protein sequence ID" value="KAF5649090.1"/>
    <property type="molecule type" value="Genomic_DNA"/>
</dbReference>
<name>A0A8H5S931_9HYPO</name>
<proteinExistence type="predicted"/>
<accession>A0A8H5S931</accession>
<dbReference type="PANTHER" id="PTHR35910:SF1">
    <property type="entry name" value="2EXR DOMAIN-CONTAINING PROTEIN"/>
    <property type="match status" value="1"/>
</dbReference>